<dbReference type="EMBL" id="KV891859">
    <property type="protein sequence ID" value="OON22194.1"/>
    <property type="molecule type" value="Genomic_DNA"/>
</dbReference>
<feature type="non-terminal residue" evidence="2">
    <location>
        <position position="170"/>
    </location>
</feature>
<reference evidence="2 3" key="1">
    <citation type="submission" date="2015-03" db="EMBL/GenBank/DDBJ databases">
        <title>Draft genome of the nematode, Opisthorchis viverrini.</title>
        <authorList>
            <person name="Mitreva M."/>
        </authorList>
    </citation>
    <scope>NUCLEOTIDE SEQUENCE [LARGE SCALE GENOMIC DNA]</scope>
    <source>
        <strain evidence="2">Khon Kaen</strain>
    </source>
</reference>
<feature type="region of interest" description="Disordered" evidence="1">
    <location>
        <begin position="117"/>
        <end position="152"/>
    </location>
</feature>
<dbReference type="AlphaFoldDB" id="A0A1S8X655"/>
<proteinExistence type="predicted"/>
<organism evidence="2 3">
    <name type="scientific">Opisthorchis viverrini</name>
    <name type="common">Southeast Asian liver fluke</name>
    <dbReference type="NCBI Taxonomy" id="6198"/>
    <lineage>
        <taxon>Eukaryota</taxon>
        <taxon>Metazoa</taxon>
        <taxon>Spiralia</taxon>
        <taxon>Lophotrochozoa</taxon>
        <taxon>Platyhelminthes</taxon>
        <taxon>Trematoda</taxon>
        <taxon>Digenea</taxon>
        <taxon>Opisthorchiida</taxon>
        <taxon>Opisthorchiata</taxon>
        <taxon>Opisthorchiidae</taxon>
        <taxon>Opisthorchis</taxon>
    </lineage>
</organism>
<gene>
    <name evidence="2" type="ORF">X801_01904</name>
</gene>
<name>A0A1S8X655_OPIVI</name>
<keyword evidence="3" id="KW-1185">Reference proteome</keyword>
<accession>A0A1S8X655</accession>
<sequence>SPLSHRRSTNPESFPSSVEGGGLTPKQEGNASPDIWKNLIQWILNIQNIQAREVIITSALEPNTTGLLTEPPTQPWATIMHSKLWFTDVEAPIHPRSNPIVWPHECALEHPGDDSVEMNSPPGPIPYEVQLPDCTSDKSGSPYHQSNASDPTMSVNSFSVARLLERSMFS</sequence>
<feature type="non-terminal residue" evidence="2">
    <location>
        <position position="1"/>
    </location>
</feature>
<protein>
    <submittedName>
        <fullName evidence="2">Uncharacterized protein</fullName>
    </submittedName>
</protein>
<evidence type="ECO:0000313" key="2">
    <source>
        <dbReference type="EMBL" id="OON22194.1"/>
    </source>
</evidence>
<evidence type="ECO:0000256" key="1">
    <source>
        <dbReference type="SAM" id="MobiDB-lite"/>
    </source>
</evidence>
<evidence type="ECO:0000313" key="3">
    <source>
        <dbReference type="Proteomes" id="UP000243686"/>
    </source>
</evidence>
<feature type="compositionally biased region" description="Polar residues" evidence="1">
    <location>
        <begin position="137"/>
        <end position="152"/>
    </location>
</feature>
<dbReference type="Proteomes" id="UP000243686">
    <property type="component" value="Unassembled WGS sequence"/>
</dbReference>
<feature type="region of interest" description="Disordered" evidence="1">
    <location>
        <begin position="1"/>
        <end position="30"/>
    </location>
</feature>